<dbReference type="Gene3D" id="3.10.10.10">
    <property type="entry name" value="HIV Type 1 Reverse Transcriptase, subunit A, domain 1"/>
    <property type="match status" value="1"/>
</dbReference>
<dbReference type="InterPro" id="IPR000477">
    <property type="entry name" value="RT_dom"/>
</dbReference>
<evidence type="ECO:0000313" key="4">
    <source>
        <dbReference type="RefSeq" id="XP_014673072.1"/>
    </source>
</evidence>
<protein>
    <submittedName>
        <fullName evidence="4">Uncharacterized protein LOC106813454</fullName>
    </submittedName>
</protein>
<evidence type="ECO:0000259" key="2">
    <source>
        <dbReference type="PROSITE" id="PS50878"/>
    </source>
</evidence>
<feature type="domain" description="Reverse transcriptase" evidence="2">
    <location>
        <begin position="429"/>
        <end position="607"/>
    </location>
</feature>
<dbReference type="Proteomes" id="UP000695022">
    <property type="component" value="Unplaced"/>
</dbReference>
<organism evidence="3 4">
    <name type="scientific">Priapulus caudatus</name>
    <name type="common">Priapulid worm</name>
    <dbReference type="NCBI Taxonomy" id="37621"/>
    <lineage>
        <taxon>Eukaryota</taxon>
        <taxon>Metazoa</taxon>
        <taxon>Ecdysozoa</taxon>
        <taxon>Scalidophora</taxon>
        <taxon>Priapulida</taxon>
        <taxon>Priapulimorpha</taxon>
        <taxon>Priapulimorphida</taxon>
        <taxon>Priapulidae</taxon>
        <taxon>Priapulus</taxon>
    </lineage>
</organism>
<gene>
    <name evidence="4" type="primary">LOC106813454</name>
</gene>
<evidence type="ECO:0000256" key="1">
    <source>
        <dbReference type="SAM" id="MobiDB-lite"/>
    </source>
</evidence>
<feature type="compositionally biased region" description="Low complexity" evidence="1">
    <location>
        <begin position="217"/>
        <end position="227"/>
    </location>
</feature>
<dbReference type="GeneID" id="106813454"/>
<accession>A0ABM1ELK1</accession>
<dbReference type="CDD" id="cd01647">
    <property type="entry name" value="RT_LTR"/>
    <property type="match status" value="1"/>
</dbReference>
<dbReference type="Gene3D" id="3.30.70.270">
    <property type="match status" value="2"/>
</dbReference>
<sequence length="717" mass="81666">MQRVGELQVQLVPDEYQHIYDDAKDPVKVWEKFKEQLDPDVNYRVARLWLQRYKQTATESFDDYVNRCKLQAQKCGFADAAVTSDRIIDQLIYGVRHPELQKEFLRQDKEMNLETAITVGRSFEATLANMQKLKAVDEDSATASVMYVKKQFQSSKACRNCGRRHPPRKCPAYGSICSSCDKSNHWSQFCMSKNRHKSRSNQSWGRSRSRSHDSRSRQQNRGRSQNRPCARVDHLRHNEELDAMNDQLENLSFSSLEISSITHIDATETNGDKRDEIFTDIGIELPDHKNAKTTLKVKVDTGAQGNTLPLRIYRRMFPKLLDSEDFFIVECDGSALLGLPSSRALKLVTVHCALSTNPKIGTKACLPPIRSTGDLTRQYPGQVDKIGNFPGEYHITLDPNIPPVVHAPRKTPIQLKDEIKSQIDAMEQQGVIRKVIEPTEWVSSLAYSRKVDGSLRICLDPKDLNRAILRCHHKTPTLEEITHRFNGARVFSKLDAKNGYWSIKLDEESQVLTPFNTPFGRYCFRRCPFGLVMSQDVFQRHMDFILEQVGDGVLGISDDIAVYAETHEKHDEVLHKLMRVANERGLMFTSSKCEIAVPSITFFGMTYDQQGAHPDPAKLEDIQAMIPPTDRTTLQEFLGLATYMSPFIPKLANHTATLHLLLRKDSTFEWTSTYQQAYEKTKHLICKSTTLAYFNPTKETVLQVDTSTKGLGAPSRT</sequence>
<feature type="region of interest" description="Disordered" evidence="1">
    <location>
        <begin position="197"/>
        <end position="232"/>
    </location>
</feature>
<keyword evidence="3" id="KW-1185">Reference proteome</keyword>
<name>A0ABM1ELK1_PRICU</name>
<dbReference type="Pfam" id="PF17919">
    <property type="entry name" value="RT_RNaseH_2"/>
    <property type="match status" value="1"/>
</dbReference>
<reference evidence="4" key="1">
    <citation type="submission" date="2025-08" db="UniProtKB">
        <authorList>
            <consortium name="RefSeq"/>
        </authorList>
    </citation>
    <scope>IDENTIFICATION</scope>
</reference>
<evidence type="ECO:0000313" key="3">
    <source>
        <dbReference type="Proteomes" id="UP000695022"/>
    </source>
</evidence>
<dbReference type="PANTHER" id="PTHR37984:SF7">
    <property type="entry name" value="INTEGRASE CATALYTIC DOMAIN-CONTAINING PROTEIN"/>
    <property type="match status" value="1"/>
</dbReference>
<proteinExistence type="predicted"/>
<dbReference type="InterPro" id="IPR041577">
    <property type="entry name" value="RT_RNaseH_2"/>
</dbReference>
<dbReference type="InterPro" id="IPR043502">
    <property type="entry name" value="DNA/RNA_pol_sf"/>
</dbReference>
<dbReference type="InterPro" id="IPR043128">
    <property type="entry name" value="Rev_trsase/Diguanyl_cyclase"/>
</dbReference>
<dbReference type="PANTHER" id="PTHR37984">
    <property type="entry name" value="PROTEIN CBG26694"/>
    <property type="match status" value="1"/>
</dbReference>
<dbReference type="InterPro" id="IPR050951">
    <property type="entry name" value="Retrovirus_Pol_polyprotein"/>
</dbReference>
<dbReference type="RefSeq" id="XP_014673072.1">
    <property type="nucleotide sequence ID" value="XM_014817586.1"/>
</dbReference>
<dbReference type="Pfam" id="PF00078">
    <property type="entry name" value="RVT_1"/>
    <property type="match status" value="1"/>
</dbReference>
<dbReference type="SUPFAM" id="SSF56672">
    <property type="entry name" value="DNA/RNA polymerases"/>
    <property type="match status" value="1"/>
</dbReference>
<dbReference type="PROSITE" id="PS50878">
    <property type="entry name" value="RT_POL"/>
    <property type="match status" value="1"/>
</dbReference>